<reference evidence="3 4" key="1">
    <citation type="submission" date="2019-03" db="EMBL/GenBank/DDBJ databases">
        <title>Ramlibacter rhizophilus CCTCC AB2015357, whole genome shotgun sequence.</title>
        <authorList>
            <person name="Zhang X."/>
            <person name="Feng G."/>
            <person name="Zhu H."/>
        </authorList>
    </citation>
    <scope>NUCLEOTIDE SEQUENCE [LARGE SCALE GENOMIC DNA]</scope>
    <source>
        <strain evidence="3 4">CCTCC AB2015357</strain>
    </source>
</reference>
<dbReference type="RefSeq" id="WP_135284168.1">
    <property type="nucleotide sequence ID" value="NZ_SMLL01000002.1"/>
</dbReference>
<proteinExistence type="predicted"/>
<dbReference type="InterPro" id="IPR019808">
    <property type="entry name" value="Histidine_triad_CS"/>
</dbReference>
<dbReference type="InterPro" id="IPR036265">
    <property type="entry name" value="HIT-like_sf"/>
</dbReference>
<dbReference type="GO" id="GO:0003824">
    <property type="term" value="F:catalytic activity"/>
    <property type="evidence" value="ECO:0007669"/>
    <property type="project" value="InterPro"/>
</dbReference>
<dbReference type="Pfam" id="PF01230">
    <property type="entry name" value="HIT"/>
    <property type="match status" value="1"/>
</dbReference>
<evidence type="ECO:0000313" key="3">
    <source>
        <dbReference type="EMBL" id="TFZ03369.1"/>
    </source>
</evidence>
<dbReference type="Gene3D" id="3.30.428.10">
    <property type="entry name" value="HIT-like"/>
    <property type="match status" value="1"/>
</dbReference>
<dbReference type="PANTHER" id="PTHR42997:SF1">
    <property type="entry name" value="AP-4-A PHOSPHORYLASE"/>
    <property type="match status" value="1"/>
</dbReference>
<dbReference type="EMBL" id="SMLL01000002">
    <property type="protein sequence ID" value="TFZ03369.1"/>
    <property type="molecule type" value="Genomic_DNA"/>
</dbReference>
<evidence type="ECO:0000256" key="1">
    <source>
        <dbReference type="PROSITE-ProRule" id="PRU00464"/>
    </source>
</evidence>
<dbReference type="InterPro" id="IPR011146">
    <property type="entry name" value="HIT-like"/>
</dbReference>
<feature type="domain" description="HIT" evidence="2">
    <location>
        <begin position="1"/>
        <end position="108"/>
    </location>
</feature>
<dbReference type="Proteomes" id="UP000297564">
    <property type="component" value="Unassembled WGS sequence"/>
</dbReference>
<protein>
    <submittedName>
        <fullName evidence="3">HIT family protein</fullName>
    </submittedName>
</protein>
<dbReference type="SUPFAM" id="SSF54197">
    <property type="entry name" value="HIT-like"/>
    <property type="match status" value="1"/>
</dbReference>
<evidence type="ECO:0000259" key="2">
    <source>
        <dbReference type="PROSITE" id="PS51084"/>
    </source>
</evidence>
<dbReference type="PROSITE" id="PS00892">
    <property type="entry name" value="HIT_1"/>
    <property type="match status" value="1"/>
</dbReference>
<accession>A0A4Z0BZI3</accession>
<evidence type="ECO:0000313" key="4">
    <source>
        <dbReference type="Proteomes" id="UP000297564"/>
    </source>
</evidence>
<organism evidence="3 4">
    <name type="scientific">Ramlibacter rhizophilus</name>
    <dbReference type="NCBI Taxonomy" id="1781167"/>
    <lineage>
        <taxon>Bacteria</taxon>
        <taxon>Pseudomonadati</taxon>
        <taxon>Pseudomonadota</taxon>
        <taxon>Betaproteobacteria</taxon>
        <taxon>Burkholderiales</taxon>
        <taxon>Comamonadaceae</taxon>
        <taxon>Ramlibacter</taxon>
    </lineage>
</organism>
<name>A0A4Z0BZI3_9BURK</name>
<dbReference type="AlphaFoldDB" id="A0A4Z0BZI3"/>
<keyword evidence="4" id="KW-1185">Reference proteome</keyword>
<dbReference type="OrthoDB" id="9784774at2"/>
<sequence>MKTFGNFDPRSIVAEDDLFTLIWDKYPVSPGHLLIVVKRPVARFQELTDNERSRLMHWMAWSTDHLYSTLQPKPDGINFGLNDGEAAGQTVGQLHFHMIPRYRGDAPDPRGGVRFVLPERARYW</sequence>
<comment type="caution">
    <text evidence="3">The sequence shown here is derived from an EMBL/GenBank/DDBJ whole genome shotgun (WGS) entry which is preliminary data.</text>
</comment>
<dbReference type="InterPro" id="IPR052908">
    <property type="entry name" value="AP-4-A_phosphorylase"/>
</dbReference>
<dbReference type="PANTHER" id="PTHR42997">
    <property type="entry name" value="HIT FAMILY HYDROLASE"/>
    <property type="match status" value="1"/>
</dbReference>
<comment type="caution">
    <text evidence="1">Lacks conserved residue(s) required for the propagation of feature annotation.</text>
</comment>
<gene>
    <name evidence="3" type="ORF">EZ242_05660</name>
</gene>
<dbReference type="PROSITE" id="PS51084">
    <property type="entry name" value="HIT_2"/>
    <property type="match status" value="1"/>
</dbReference>